<dbReference type="InterPro" id="IPR036649">
    <property type="entry name" value="Pyrophosphatase_sf"/>
</dbReference>
<dbReference type="OrthoDB" id="1608002at2759"/>
<evidence type="ECO:0000256" key="9">
    <source>
        <dbReference type="ARBA" id="ARBA00032535"/>
    </source>
</evidence>
<dbReference type="Gene3D" id="3.90.80.10">
    <property type="entry name" value="Inorganic pyrophosphatase"/>
    <property type="match status" value="1"/>
</dbReference>
<keyword evidence="5" id="KW-0963">Cytoplasm</keyword>
<reference evidence="13" key="1">
    <citation type="submission" date="2011-02" db="EMBL/GenBank/DDBJ databases">
        <title>The Genome Sequence of Capsaspora owczarzaki ATCC 30864.</title>
        <authorList>
            <person name="Russ C."/>
            <person name="Cuomo C."/>
            <person name="Burger G."/>
            <person name="Gray M.W."/>
            <person name="Holland P.W.H."/>
            <person name="King N."/>
            <person name="Lang F.B.F."/>
            <person name="Roger A.J."/>
            <person name="Ruiz-Trillo I."/>
            <person name="Young S.K."/>
            <person name="Zeng Q."/>
            <person name="Gargeya S."/>
            <person name="Alvarado L."/>
            <person name="Berlin A."/>
            <person name="Chapman S.B."/>
            <person name="Chen Z."/>
            <person name="Freedman E."/>
            <person name="Gellesch M."/>
            <person name="Goldberg J."/>
            <person name="Griggs A."/>
            <person name="Gujja S."/>
            <person name="Heilman E."/>
            <person name="Heiman D."/>
            <person name="Howarth C."/>
            <person name="Mehta T."/>
            <person name="Neiman D."/>
            <person name="Pearson M."/>
            <person name="Roberts A."/>
            <person name="Saif S."/>
            <person name="Shea T."/>
            <person name="Shenoy N."/>
            <person name="Sisk P."/>
            <person name="Stolte C."/>
            <person name="Sykes S."/>
            <person name="White J."/>
            <person name="Yandava C."/>
            <person name="Haas B."/>
            <person name="Nusbaum C."/>
            <person name="Birren B."/>
        </authorList>
    </citation>
    <scope>NUCLEOTIDE SEQUENCE</scope>
    <source>
        <strain evidence="13">ATCC 30864</strain>
    </source>
</reference>
<keyword evidence="7" id="KW-0378">Hydrolase</keyword>
<organism evidence="12 13">
    <name type="scientific">Capsaspora owczarzaki (strain ATCC 30864)</name>
    <dbReference type="NCBI Taxonomy" id="595528"/>
    <lineage>
        <taxon>Eukaryota</taxon>
        <taxon>Filasterea</taxon>
        <taxon>Capsaspora</taxon>
    </lineage>
</organism>
<evidence type="ECO:0000313" key="12">
    <source>
        <dbReference type="EMBL" id="KJE89281.1"/>
    </source>
</evidence>
<evidence type="ECO:0000256" key="4">
    <source>
        <dbReference type="ARBA" id="ARBA00012146"/>
    </source>
</evidence>
<dbReference type="EMBL" id="KE346360">
    <property type="protein sequence ID" value="KJE89281.1"/>
    <property type="molecule type" value="Genomic_DNA"/>
</dbReference>
<evidence type="ECO:0000256" key="2">
    <source>
        <dbReference type="ARBA" id="ARBA00004496"/>
    </source>
</evidence>
<evidence type="ECO:0000256" key="7">
    <source>
        <dbReference type="ARBA" id="ARBA00022801"/>
    </source>
</evidence>
<feature type="compositionally biased region" description="Low complexity" evidence="11">
    <location>
        <begin position="76"/>
        <end position="90"/>
    </location>
</feature>
<evidence type="ECO:0000256" key="6">
    <source>
        <dbReference type="ARBA" id="ARBA00022723"/>
    </source>
</evidence>
<dbReference type="FunFam" id="3.90.80.10:FF:000004">
    <property type="entry name" value="Inorganic pyrophosphatase"/>
    <property type="match status" value="1"/>
</dbReference>
<feature type="region of interest" description="Disordered" evidence="11">
    <location>
        <begin position="56"/>
        <end position="98"/>
    </location>
</feature>
<dbReference type="GO" id="GO:0005737">
    <property type="term" value="C:cytoplasm"/>
    <property type="evidence" value="ECO:0007669"/>
    <property type="project" value="UniProtKB-SubCell"/>
</dbReference>
<dbReference type="InParanoid" id="A0A0D2U230"/>
<dbReference type="eggNOG" id="KOG1626">
    <property type="taxonomic scope" value="Eukaryota"/>
</dbReference>
<dbReference type="Pfam" id="PF00719">
    <property type="entry name" value="Pyrophosphatase"/>
    <property type="match status" value="1"/>
</dbReference>
<dbReference type="EC" id="3.6.1.1" evidence="4"/>
<gene>
    <name evidence="12" type="ORF">CAOG_000782</name>
</gene>
<comment type="cofactor">
    <cofactor evidence="1">
        <name>Mg(2+)</name>
        <dbReference type="ChEBI" id="CHEBI:18420"/>
    </cofactor>
</comment>
<dbReference type="Proteomes" id="UP000008743">
    <property type="component" value="Unassembled WGS sequence"/>
</dbReference>
<dbReference type="GO" id="GO:0004427">
    <property type="term" value="F:inorganic diphosphate phosphatase activity"/>
    <property type="evidence" value="ECO:0007669"/>
    <property type="project" value="UniProtKB-EC"/>
</dbReference>
<evidence type="ECO:0000256" key="1">
    <source>
        <dbReference type="ARBA" id="ARBA00001946"/>
    </source>
</evidence>
<protein>
    <recommendedName>
        <fullName evidence="10">Inorganic pyrophosphatase</fullName>
        <ecNumber evidence="4">3.6.1.1</ecNumber>
    </recommendedName>
    <alternativeName>
        <fullName evidence="9">Pyrophosphate phospho-hydrolase</fullName>
    </alternativeName>
</protein>
<evidence type="ECO:0000256" key="10">
    <source>
        <dbReference type="ARBA" id="ARBA00040300"/>
    </source>
</evidence>
<dbReference type="PROSITE" id="PS00387">
    <property type="entry name" value="PPASE"/>
    <property type="match status" value="1"/>
</dbReference>
<proteinExistence type="inferred from homology"/>
<evidence type="ECO:0000256" key="8">
    <source>
        <dbReference type="ARBA" id="ARBA00022842"/>
    </source>
</evidence>
<keyword evidence="8" id="KW-0460">Magnesium</keyword>
<sequence>MTSRLSTVARVPVSASFGLGHHSRSHAIRAIATTTTAAAAAASNSALMAGFSVGRIGQQQQQQHEQHEDRRHFTRHSPAPAGSSPASHPSVNIRNAHSASRCGHLVPSVVVQMRRMSTRAHSSSSSASSAPMAYTAVESGSPYSDKYRVFIKNAEGKVISPFHDIPLYANAEKTILNVIIEVPRWSNAKMEIDTKSPLNPIKQDVKNGKLRFVKNCFPHHGYIWNYGAFPQTWEDPHHVTPETGAKGDNDPLDVCEIGEAVATRGQVKQVKVLGIMALLDEGETDWKILAIDVNDPLAEKLNDVEDIEKHMPKFIEATNNWFKIYKIPDGKPANQFAFEGKAKNSAYAHKIIEETHGFWNKLVNKTADGGALSCVNTTVAGSPFTVSEAEAEKIFAAQPAAGPANALPEGVDKWYYPNA</sequence>
<dbReference type="GO" id="GO:0000287">
    <property type="term" value="F:magnesium ion binding"/>
    <property type="evidence" value="ECO:0007669"/>
    <property type="project" value="InterPro"/>
</dbReference>
<dbReference type="GO" id="GO:0006796">
    <property type="term" value="P:phosphate-containing compound metabolic process"/>
    <property type="evidence" value="ECO:0007669"/>
    <property type="project" value="InterPro"/>
</dbReference>
<evidence type="ECO:0000256" key="11">
    <source>
        <dbReference type="SAM" id="MobiDB-lite"/>
    </source>
</evidence>
<dbReference type="FunCoup" id="A0A0D2U230">
    <property type="interactions" value="338"/>
</dbReference>
<evidence type="ECO:0000256" key="3">
    <source>
        <dbReference type="ARBA" id="ARBA00006220"/>
    </source>
</evidence>
<dbReference type="SUPFAM" id="SSF50324">
    <property type="entry name" value="Inorganic pyrophosphatase"/>
    <property type="match status" value="1"/>
</dbReference>
<comment type="similarity">
    <text evidence="3">Belongs to the PPase family.</text>
</comment>
<dbReference type="PANTHER" id="PTHR10286">
    <property type="entry name" value="INORGANIC PYROPHOSPHATASE"/>
    <property type="match status" value="1"/>
</dbReference>
<keyword evidence="13" id="KW-1185">Reference proteome</keyword>
<comment type="subcellular location">
    <subcellularLocation>
        <location evidence="2">Cytoplasm</location>
    </subcellularLocation>
</comment>
<keyword evidence="6" id="KW-0479">Metal-binding</keyword>
<accession>A0A0D2U230</accession>
<dbReference type="CDD" id="cd00412">
    <property type="entry name" value="pyrophosphatase"/>
    <property type="match status" value="1"/>
</dbReference>
<dbReference type="STRING" id="595528.A0A0D2U230"/>
<evidence type="ECO:0000256" key="5">
    <source>
        <dbReference type="ARBA" id="ARBA00022490"/>
    </source>
</evidence>
<dbReference type="AlphaFoldDB" id="A0A0D2U230"/>
<dbReference type="PhylomeDB" id="A0A0D2U230"/>
<name>A0A0D2U230_CAPO3</name>
<evidence type="ECO:0000313" key="13">
    <source>
        <dbReference type="Proteomes" id="UP000008743"/>
    </source>
</evidence>
<dbReference type="InterPro" id="IPR008162">
    <property type="entry name" value="Pyrophosphatase"/>
</dbReference>